<evidence type="ECO:0000259" key="1">
    <source>
        <dbReference type="Pfam" id="PF17483"/>
    </source>
</evidence>
<reference evidence="2 4" key="1">
    <citation type="submission" date="2016-06" db="EMBL/GenBank/DDBJ databases">
        <title>Draft genome of Moraxella lacunata CCUG 57757A.</title>
        <authorList>
            <person name="Salva-Serra F."/>
            <person name="Engstrom-Jakobsson H."/>
            <person name="Thorell K."/>
            <person name="Gonzales-Siles L."/>
            <person name="Karlsson R."/>
            <person name="Boulund F."/>
            <person name="Engstrand L."/>
            <person name="Kristiansson E."/>
            <person name="Moore E."/>
        </authorList>
    </citation>
    <scope>NUCLEOTIDE SEQUENCE [LARGE SCALE GENOMIC DNA]</scope>
    <source>
        <strain evidence="2 4">CCUG 57757A</strain>
    </source>
</reference>
<gene>
    <name evidence="2" type="ORF">A9309_07625</name>
    <name evidence="3" type="ORF">B5J94_02125</name>
</gene>
<reference evidence="3" key="3">
    <citation type="submission" date="2017-03" db="EMBL/GenBank/DDBJ databases">
        <authorList>
            <person name="Afonso C.L."/>
            <person name="Miller P.J."/>
            <person name="Scott M.A."/>
            <person name="Spackman E."/>
            <person name="Goraichik I."/>
            <person name="Dimitrov K.M."/>
            <person name="Suarez D.L."/>
            <person name="Swayne D.E."/>
        </authorList>
    </citation>
    <scope>NUCLEOTIDE SEQUENCE</scope>
    <source>
        <strain evidence="3">CCUG 4441</strain>
    </source>
</reference>
<evidence type="ECO:0000313" key="4">
    <source>
        <dbReference type="Proteomes" id="UP000092607"/>
    </source>
</evidence>
<dbReference type="Gene3D" id="2.40.128.240">
    <property type="match status" value="1"/>
</dbReference>
<dbReference type="Proteomes" id="UP000092607">
    <property type="component" value="Unassembled WGS sequence"/>
</dbReference>
<protein>
    <recommendedName>
        <fullName evidence="1">Transferrin-binding protein B C-lobe handle domain-containing protein</fullName>
    </recommendedName>
</protein>
<dbReference type="EMBL" id="MXAN01000010">
    <property type="protein sequence ID" value="OPH38851.1"/>
    <property type="molecule type" value="Genomic_DNA"/>
</dbReference>
<dbReference type="InterPro" id="IPR038197">
    <property type="entry name" value="TbpB_C-lobe_sf"/>
</dbReference>
<sequence>MQSGVFWQAFSHGATDFDETLTKYSEFELDDDELLALEEAYTNARHEYLATVRGQVSSLVMPKNGIGFGDPSVLRVNGKAYNLNAKTTDDVLANAKAIKITQNGTTRTLVLAQTPDGKTSSRYINVCCDDFSHVKFGQFQVDEMTTPRYFVQGTRSTSIPTAGQATYAGR</sequence>
<dbReference type="InterPro" id="IPR035316">
    <property type="entry name" value="TbpB_C-lobe"/>
</dbReference>
<dbReference type="RefSeq" id="WP_062500046.1">
    <property type="nucleotide sequence ID" value="NZ_JARDJM010000052.1"/>
</dbReference>
<proteinExistence type="predicted"/>
<organism evidence="2 4">
    <name type="scientific">Moraxella lacunata</name>
    <dbReference type="NCBI Taxonomy" id="477"/>
    <lineage>
        <taxon>Bacteria</taxon>
        <taxon>Pseudomonadati</taxon>
        <taxon>Pseudomonadota</taxon>
        <taxon>Gammaproteobacteria</taxon>
        <taxon>Moraxellales</taxon>
        <taxon>Moraxellaceae</taxon>
        <taxon>Moraxella</taxon>
    </lineage>
</organism>
<dbReference type="Pfam" id="PF17483">
    <property type="entry name" value="TbpB_C"/>
    <property type="match status" value="1"/>
</dbReference>
<evidence type="ECO:0000313" key="3">
    <source>
        <dbReference type="EMBL" id="OPH38851.1"/>
    </source>
</evidence>
<accession>A0A1B8PZH3</accession>
<name>A0A1B8PZH3_MORLA</name>
<dbReference type="Proteomes" id="UP000191025">
    <property type="component" value="Unassembled WGS sequence"/>
</dbReference>
<comment type="caution">
    <text evidence="2">The sequence shown here is derived from an EMBL/GenBank/DDBJ whole genome shotgun (WGS) entry which is preliminary data.</text>
</comment>
<dbReference type="EMBL" id="LZMS01000060">
    <property type="protein sequence ID" value="OBX61883.1"/>
    <property type="molecule type" value="Genomic_DNA"/>
</dbReference>
<reference evidence="5" key="2">
    <citation type="submission" date="2017-03" db="EMBL/GenBank/DDBJ databases">
        <title>Draft genome sequence of Moraxella equi CCUG 4950T type strain.</title>
        <authorList>
            <person name="Salva-Serra F."/>
            <person name="Engstrom-Jakobsson H."/>
            <person name="Thorell K."/>
            <person name="Jaen-Luchoro D."/>
            <person name="Gonzales-Siles L."/>
            <person name="Karlsson R."/>
            <person name="Yazdan S."/>
            <person name="Boulund F."/>
            <person name="Johnning A."/>
            <person name="Engstrand L."/>
            <person name="Kristiansson E."/>
            <person name="Moore E."/>
        </authorList>
    </citation>
    <scope>NUCLEOTIDE SEQUENCE [LARGE SCALE GENOMIC DNA]</scope>
    <source>
        <strain evidence="5">CCUG 4441</strain>
    </source>
</reference>
<feature type="domain" description="Transferrin-binding protein B C-lobe handle" evidence="1">
    <location>
        <begin position="67"/>
        <end position="155"/>
    </location>
</feature>
<evidence type="ECO:0000313" key="2">
    <source>
        <dbReference type="EMBL" id="OBX61883.1"/>
    </source>
</evidence>
<evidence type="ECO:0000313" key="5">
    <source>
        <dbReference type="Proteomes" id="UP000191025"/>
    </source>
</evidence>
<dbReference type="AlphaFoldDB" id="A0A1B8PZH3"/>